<name>A0A2V4J860_9PSED</name>
<dbReference type="RefSeq" id="WP_110698183.1">
    <property type="nucleotide sequence ID" value="NZ_CP151184.1"/>
</dbReference>
<dbReference type="EMBL" id="QJRO01000002">
    <property type="protein sequence ID" value="PYB85496.1"/>
    <property type="molecule type" value="Genomic_DNA"/>
</dbReference>
<protein>
    <submittedName>
        <fullName evidence="1">Uncharacterized protein</fullName>
    </submittedName>
</protein>
<dbReference type="AlphaFoldDB" id="A0A2V4J860"/>
<evidence type="ECO:0000313" key="2">
    <source>
        <dbReference type="Proteomes" id="UP000247620"/>
    </source>
</evidence>
<organism evidence="1 2">
    <name type="scientific">Pseudomonas soli</name>
    <dbReference type="NCBI Taxonomy" id="1306993"/>
    <lineage>
        <taxon>Bacteria</taxon>
        <taxon>Pseudomonadati</taxon>
        <taxon>Pseudomonadota</taxon>
        <taxon>Gammaproteobacteria</taxon>
        <taxon>Pseudomonadales</taxon>
        <taxon>Pseudomonadaceae</taxon>
        <taxon>Pseudomonas</taxon>
    </lineage>
</organism>
<reference evidence="1 2" key="1">
    <citation type="submission" date="2018-06" db="EMBL/GenBank/DDBJ databases">
        <title>Pseudomonas diversity within urban Lake Michigan freshwaters.</title>
        <authorList>
            <person name="Batrich M."/>
            <person name="Hatzopoulos T."/>
            <person name="Putonti C."/>
        </authorList>
    </citation>
    <scope>NUCLEOTIDE SEQUENCE [LARGE SCALE GENOMIC DNA]</scope>
    <source>
        <strain evidence="1 2">LBp-160603</strain>
    </source>
</reference>
<accession>A0A2V4J860</accession>
<proteinExistence type="predicted"/>
<sequence>MTVTIEKTDLEVQLEICKRAVDAWRRYEESKGQHPPSQVERLRLEAEFLFSSAHHFFRGKAGIPPDLLDRDLSE</sequence>
<gene>
    <name evidence="1" type="ORF">DMX07_05790</name>
</gene>
<comment type="caution">
    <text evidence="1">The sequence shown here is derived from an EMBL/GenBank/DDBJ whole genome shotgun (WGS) entry which is preliminary data.</text>
</comment>
<evidence type="ECO:0000313" key="1">
    <source>
        <dbReference type="EMBL" id="PYB85496.1"/>
    </source>
</evidence>
<dbReference type="Proteomes" id="UP000247620">
    <property type="component" value="Unassembled WGS sequence"/>
</dbReference>